<dbReference type="Gene3D" id="3.40.50.2000">
    <property type="entry name" value="Glycogen Phosphorylase B"/>
    <property type="match status" value="2"/>
</dbReference>
<dbReference type="AlphaFoldDB" id="A0A448PDB6"/>
<evidence type="ECO:0000313" key="1">
    <source>
        <dbReference type="EMBL" id="VEI12922.1"/>
    </source>
</evidence>
<organism evidence="1 2">
    <name type="scientific">Trueperella bialowiezensis</name>
    <dbReference type="NCBI Taxonomy" id="312285"/>
    <lineage>
        <taxon>Bacteria</taxon>
        <taxon>Bacillati</taxon>
        <taxon>Actinomycetota</taxon>
        <taxon>Actinomycetes</taxon>
        <taxon>Actinomycetales</taxon>
        <taxon>Actinomycetaceae</taxon>
        <taxon>Trueperella</taxon>
    </lineage>
</organism>
<proteinExistence type="predicted"/>
<evidence type="ECO:0000313" key="2">
    <source>
        <dbReference type="Proteomes" id="UP000269542"/>
    </source>
</evidence>
<dbReference type="SUPFAM" id="SSF53756">
    <property type="entry name" value="UDP-Glycosyltransferase/glycogen phosphorylase"/>
    <property type="match status" value="1"/>
</dbReference>
<dbReference type="RefSeq" id="WP_126416089.1">
    <property type="nucleotide sequence ID" value="NZ_LR134476.1"/>
</dbReference>
<evidence type="ECO:0008006" key="3">
    <source>
        <dbReference type="Google" id="ProtNLM"/>
    </source>
</evidence>
<name>A0A448PDB6_9ACTO</name>
<dbReference type="KEGG" id="tbw:NCTC13354_00620"/>
<dbReference type="OrthoDB" id="3676510at2"/>
<gene>
    <name evidence="1" type="ORF">NCTC13354_00620</name>
</gene>
<accession>A0A448PDB6</accession>
<dbReference type="Proteomes" id="UP000269542">
    <property type="component" value="Chromosome"/>
</dbReference>
<protein>
    <recommendedName>
        <fullName evidence="3">Sugar transferase, PEP-CTERM/EpsH1 system associated</fullName>
    </recommendedName>
</protein>
<sequence>MASEPRILHFHDCADVGGALVRAAKRHGLHWDYLSAEAVRPSNRPNNPLVSKGFTAKLLLRNRRAIAKADIVHIHYAMVVPNAQNKFMPERPYFLHLHGTDIRKHWANGRRKSKVQPWIEGAERVYYTNLDTRENAEEAFPGAEFMPAFIEPDRLVPWAYTDQQPQKIVFLSRWEDIKGAPANIALARELRRAFPGVALEGLDWGDQTEQARQAGVNLVPKMGHSDYVRWISEATIAIGQAQPMLGVSEFEAMAIGLPVAVLGSRIPRPTDGATPPVIEGDLDAVVEGIRLALDDPFSATEELGAKQWVLDRHLADSYVPGLQRAYRETLGLDPSGV</sequence>
<dbReference type="EMBL" id="LR134476">
    <property type="protein sequence ID" value="VEI12922.1"/>
    <property type="molecule type" value="Genomic_DNA"/>
</dbReference>
<reference evidence="1 2" key="1">
    <citation type="submission" date="2018-12" db="EMBL/GenBank/DDBJ databases">
        <authorList>
            <consortium name="Pathogen Informatics"/>
        </authorList>
    </citation>
    <scope>NUCLEOTIDE SEQUENCE [LARGE SCALE GENOMIC DNA]</scope>
    <source>
        <strain evidence="1 2">NCTC13354</strain>
    </source>
</reference>
<keyword evidence="2" id="KW-1185">Reference proteome</keyword>